<evidence type="ECO:0000313" key="2">
    <source>
        <dbReference type="EMBL" id="KAJ7694143.1"/>
    </source>
</evidence>
<protein>
    <submittedName>
        <fullName evidence="2">Uncharacterized protein</fullName>
    </submittedName>
</protein>
<comment type="caution">
    <text evidence="2">The sequence shown here is derived from an EMBL/GenBank/DDBJ whole genome shotgun (WGS) entry which is preliminary data.</text>
</comment>
<feature type="region of interest" description="Disordered" evidence="1">
    <location>
        <begin position="68"/>
        <end position="156"/>
    </location>
</feature>
<dbReference type="Proteomes" id="UP001221757">
    <property type="component" value="Unassembled WGS sequence"/>
</dbReference>
<name>A0AAD7GL41_MYCRO</name>
<feature type="compositionally biased region" description="Basic and acidic residues" evidence="1">
    <location>
        <begin position="73"/>
        <end position="83"/>
    </location>
</feature>
<reference evidence="2" key="1">
    <citation type="submission" date="2023-03" db="EMBL/GenBank/DDBJ databases">
        <title>Massive genome expansion in bonnet fungi (Mycena s.s.) driven by repeated elements and novel gene families across ecological guilds.</title>
        <authorList>
            <consortium name="Lawrence Berkeley National Laboratory"/>
            <person name="Harder C.B."/>
            <person name="Miyauchi S."/>
            <person name="Viragh M."/>
            <person name="Kuo A."/>
            <person name="Thoen E."/>
            <person name="Andreopoulos B."/>
            <person name="Lu D."/>
            <person name="Skrede I."/>
            <person name="Drula E."/>
            <person name="Henrissat B."/>
            <person name="Morin E."/>
            <person name="Kohler A."/>
            <person name="Barry K."/>
            <person name="LaButti K."/>
            <person name="Morin E."/>
            <person name="Salamov A."/>
            <person name="Lipzen A."/>
            <person name="Mereny Z."/>
            <person name="Hegedus B."/>
            <person name="Baldrian P."/>
            <person name="Stursova M."/>
            <person name="Weitz H."/>
            <person name="Taylor A."/>
            <person name="Grigoriev I.V."/>
            <person name="Nagy L.G."/>
            <person name="Martin F."/>
            <person name="Kauserud H."/>
        </authorList>
    </citation>
    <scope>NUCLEOTIDE SEQUENCE</scope>
    <source>
        <strain evidence="2">CBHHK067</strain>
    </source>
</reference>
<organism evidence="2 3">
    <name type="scientific">Mycena rosella</name>
    <name type="common">Pink bonnet</name>
    <name type="synonym">Agaricus rosellus</name>
    <dbReference type="NCBI Taxonomy" id="1033263"/>
    <lineage>
        <taxon>Eukaryota</taxon>
        <taxon>Fungi</taxon>
        <taxon>Dikarya</taxon>
        <taxon>Basidiomycota</taxon>
        <taxon>Agaricomycotina</taxon>
        <taxon>Agaricomycetes</taxon>
        <taxon>Agaricomycetidae</taxon>
        <taxon>Agaricales</taxon>
        <taxon>Marasmiineae</taxon>
        <taxon>Mycenaceae</taxon>
        <taxon>Mycena</taxon>
    </lineage>
</organism>
<accession>A0AAD7GL41</accession>
<evidence type="ECO:0000313" key="3">
    <source>
        <dbReference type="Proteomes" id="UP001221757"/>
    </source>
</evidence>
<evidence type="ECO:0000256" key="1">
    <source>
        <dbReference type="SAM" id="MobiDB-lite"/>
    </source>
</evidence>
<dbReference type="AlphaFoldDB" id="A0AAD7GL41"/>
<gene>
    <name evidence="2" type="ORF">B0H17DRAFT_1057948</name>
</gene>
<dbReference type="EMBL" id="JARKIE010000043">
    <property type="protein sequence ID" value="KAJ7694143.1"/>
    <property type="molecule type" value="Genomic_DNA"/>
</dbReference>
<sequence>MTRLLSIFEGKETKRARVEAEIVERSERFRASPTVTIGAVTVLNPTYEGPNPFEIPELLDPENAGVLLNPVQREPDPEAAAERSRRRRDRAKSEAYKKTPWGFEDERVDAVRNPRYSAPPMTTVSVPSDEPGYVSDDDPFHKDPLSSSTAAPNSFFMDMEEEKRKARRRTVAYSVDYLQVDIPDNRL</sequence>
<proteinExistence type="predicted"/>
<keyword evidence="3" id="KW-1185">Reference proteome</keyword>